<evidence type="ECO:0000256" key="2">
    <source>
        <dbReference type="SAM" id="Phobius"/>
    </source>
</evidence>
<protein>
    <submittedName>
        <fullName evidence="3">Uncharacterized protein</fullName>
    </submittedName>
</protein>
<evidence type="ECO:0000313" key="3">
    <source>
        <dbReference type="EMBL" id="MET3682655.1"/>
    </source>
</evidence>
<organism evidence="3 4">
    <name type="scientific">Alkalibacillus flavidus</name>
    <dbReference type="NCBI Taxonomy" id="546021"/>
    <lineage>
        <taxon>Bacteria</taxon>
        <taxon>Bacillati</taxon>
        <taxon>Bacillota</taxon>
        <taxon>Bacilli</taxon>
        <taxon>Bacillales</taxon>
        <taxon>Bacillaceae</taxon>
        <taxon>Alkalibacillus</taxon>
    </lineage>
</organism>
<proteinExistence type="predicted"/>
<keyword evidence="2" id="KW-1133">Transmembrane helix</keyword>
<feature type="coiled-coil region" evidence="1">
    <location>
        <begin position="62"/>
        <end position="89"/>
    </location>
</feature>
<feature type="transmembrane region" description="Helical" evidence="2">
    <location>
        <begin position="6"/>
        <end position="25"/>
    </location>
</feature>
<reference evidence="3 4" key="1">
    <citation type="submission" date="2024-06" db="EMBL/GenBank/DDBJ databases">
        <title>Genomic Encyclopedia of Type Strains, Phase IV (KMG-IV): sequencing the most valuable type-strain genomes for metagenomic binning, comparative biology and taxonomic classification.</title>
        <authorList>
            <person name="Goeker M."/>
        </authorList>
    </citation>
    <scope>NUCLEOTIDE SEQUENCE [LARGE SCALE GENOMIC DNA]</scope>
    <source>
        <strain evidence="3 4">DSM 23520</strain>
    </source>
</reference>
<sequence>MERIIMIVSSIVLVATWAIVIMLFISESQTTYMAKDHNISGEMSLSMKSNESLWVMYDEAQQAEVKKQMAKRESTYEELSERFNQITNEFESIDDSSLDPWRDYFTSEDDNKGTVSISELLNIFSPDEAVSES</sequence>
<keyword evidence="4" id="KW-1185">Reference proteome</keyword>
<accession>A0ABV2KSU7</accession>
<evidence type="ECO:0000256" key="1">
    <source>
        <dbReference type="SAM" id="Coils"/>
    </source>
</evidence>
<keyword evidence="2" id="KW-0472">Membrane</keyword>
<gene>
    <name evidence="3" type="ORF">ABID56_000736</name>
</gene>
<keyword evidence="1" id="KW-0175">Coiled coil</keyword>
<dbReference type="EMBL" id="JBEPMX010000002">
    <property type="protein sequence ID" value="MET3682655.1"/>
    <property type="molecule type" value="Genomic_DNA"/>
</dbReference>
<evidence type="ECO:0000313" key="4">
    <source>
        <dbReference type="Proteomes" id="UP001549167"/>
    </source>
</evidence>
<comment type="caution">
    <text evidence="3">The sequence shown here is derived from an EMBL/GenBank/DDBJ whole genome shotgun (WGS) entry which is preliminary data.</text>
</comment>
<keyword evidence="2" id="KW-0812">Transmembrane</keyword>
<dbReference type="Proteomes" id="UP001549167">
    <property type="component" value="Unassembled WGS sequence"/>
</dbReference>
<name>A0ABV2KSU7_9BACI</name>
<dbReference type="RefSeq" id="WP_354219268.1">
    <property type="nucleotide sequence ID" value="NZ_JBEPMX010000002.1"/>
</dbReference>